<reference evidence="1 2" key="1">
    <citation type="journal article" date="2018" name="Science">
        <title>The opium poppy genome and morphinan production.</title>
        <authorList>
            <person name="Guo L."/>
            <person name="Winzer T."/>
            <person name="Yang X."/>
            <person name="Li Y."/>
            <person name="Ning Z."/>
            <person name="He Z."/>
            <person name="Teodor R."/>
            <person name="Lu Y."/>
            <person name="Bowser T.A."/>
            <person name="Graham I.A."/>
            <person name="Ye K."/>
        </authorList>
    </citation>
    <scope>NUCLEOTIDE SEQUENCE [LARGE SCALE GENOMIC DNA]</scope>
    <source>
        <strain evidence="2">cv. HN1</strain>
        <tissue evidence="1">Leaves</tissue>
    </source>
</reference>
<dbReference type="STRING" id="3469.A0A4Y7K3E4"/>
<name>A0A4Y7K3E4_PAPSO</name>
<gene>
    <name evidence="1" type="ORF">C5167_010183</name>
</gene>
<dbReference type="AlphaFoldDB" id="A0A4Y7K3E4"/>
<organism evidence="1 2">
    <name type="scientific">Papaver somniferum</name>
    <name type="common">Opium poppy</name>
    <dbReference type="NCBI Taxonomy" id="3469"/>
    <lineage>
        <taxon>Eukaryota</taxon>
        <taxon>Viridiplantae</taxon>
        <taxon>Streptophyta</taxon>
        <taxon>Embryophyta</taxon>
        <taxon>Tracheophyta</taxon>
        <taxon>Spermatophyta</taxon>
        <taxon>Magnoliopsida</taxon>
        <taxon>Ranunculales</taxon>
        <taxon>Papaveraceae</taxon>
        <taxon>Papaveroideae</taxon>
        <taxon>Papaver</taxon>
    </lineage>
</organism>
<evidence type="ECO:0000313" key="2">
    <source>
        <dbReference type="Proteomes" id="UP000316621"/>
    </source>
</evidence>
<sequence length="40" mass="4748">MEKIFKGKDNKTVAKKVLFEQLTSSPWNTLLFLFYYGYVV</sequence>
<evidence type="ECO:0000313" key="1">
    <source>
        <dbReference type="EMBL" id="RZC66495.1"/>
    </source>
</evidence>
<dbReference type="OMA" id="CLGTFFN"/>
<dbReference type="EMBL" id="CM010720">
    <property type="protein sequence ID" value="RZC66495.1"/>
    <property type="molecule type" value="Genomic_DNA"/>
</dbReference>
<protein>
    <submittedName>
        <fullName evidence="1">Uncharacterized protein</fullName>
    </submittedName>
</protein>
<accession>A0A4Y7K3E4</accession>
<dbReference type="Gramene" id="RZC66495">
    <property type="protein sequence ID" value="RZC66495"/>
    <property type="gene ID" value="C5167_010183"/>
</dbReference>
<proteinExistence type="predicted"/>
<dbReference type="Proteomes" id="UP000316621">
    <property type="component" value="Chromosome 6"/>
</dbReference>
<keyword evidence="2" id="KW-1185">Reference proteome</keyword>